<proteinExistence type="predicted"/>
<accession>W8S432</accession>
<dbReference type="EMBL" id="CP004372">
    <property type="protein sequence ID" value="AHM04922.1"/>
    <property type="molecule type" value="Genomic_DNA"/>
</dbReference>
<organism evidence="2 3">
    <name type="scientific">Roseicyclus elongatus DSM 19469</name>
    <dbReference type="NCBI Taxonomy" id="1294273"/>
    <lineage>
        <taxon>Bacteria</taxon>
        <taxon>Pseudomonadati</taxon>
        <taxon>Pseudomonadota</taxon>
        <taxon>Alphaproteobacteria</taxon>
        <taxon>Rhodobacterales</taxon>
        <taxon>Roseobacteraceae</taxon>
        <taxon>Roseicyclus</taxon>
    </lineage>
</organism>
<sequence>MLGARPAANWARALGRCQVRPSRGTGKGGVSPRRPVGRA</sequence>
<dbReference type="AlphaFoldDB" id="W8S432"/>
<evidence type="ECO:0000256" key="1">
    <source>
        <dbReference type="SAM" id="MobiDB-lite"/>
    </source>
</evidence>
<protein>
    <submittedName>
        <fullName evidence="2">Uncharacterized protein</fullName>
    </submittedName>
</protein>
<feature type="region of interest" description="Disordered" evidence="1">
    <location>
        <begin position="15"/>
        <end position="39"/>
    </location>
</feature>
<name>W8S432_9RHOB</name>
<keyword evidence="3" id="KW-1185">Reference proteome</keyword>
<gene>
    <name evidence="2" type="ORF">roselon_02606</name>
</gene>
<dbReference type="STRING" id="1294273.roselon_02606"/>
<dbReference type="KEGG" id="red:roselon_02606"/>
<evidence type="ECO:0000313" key="2">
    <source>
        <dbReference type="EMBL" id="AHM04922.1"/>
    </source>
</evidence>
<dbReference type="HOGENOM" id="CLU_3316281_0_0_5"/>
<evidence type="ECO:0000313" key="3">
    <source>
        <dbReference type="Proteomes" id="UP000019593"/>
    </source>
</evidence>
<dbReference type="Proteomes" id="UP000019593">
    <property type="component" value="Chromosome"/>
</dbReference>
<reference evidence="2 3" key="1">
    <citation type="submission" date="2013-03" db="EMBL/GenBank/DDBJ databases">
        <authorList>
            <person name="Fiebig A."/>
            <person name="Goeker M."/>
            <person name="Klenk H.-P.P."/>
        </authorList>
    </citation>
    <scope>NUCLEOTIDE SEQUENCE [LARGE SCALE GENOMIC DNA]</scope>
    <source>
        <strain evidence="3">DSM 19469</strain>
    </source>
</reference>